<feature type="non-terminal residue" evidence="2">
    <location>
        <position position="1"/>
    </location>
</feature>
<accession>A0A8J4UR47</accession>
<reference evidence="2" key="1">
    <citation type="submission" date="2020-07" db="EMBL/GenBank/DDBJ databases">
        <title>Clarias magur genome sequencing, assembly and annotation.</title>
        <authorList>
            <person name="Kushwaha B."/>
            <person name="Kumar R."/>
            <person name="Das P."/>
            <person name="Joshi C.G."/>
            <person name="Kumar D."/>
            <person name="Nagpure N.S."/>
            <person name="Pandey M."/>
            <person name="Agarwal S."/>
            <person name="Srivastava S."/>
            <person name="Singh M."/>
            <person name="Sahoo L."/>
            <person name="Jayasankar P."/>
            <person name="Meher P.K."/>
            <person name="Koringa P.G."/>
            <person name="Iquebal M.A."/>
            <person name="Das S.P."/>
            <person name="Bit A."/>
            <person name="Patnaik S."/>
            <person name="Patel N."/>
            <person name="Shah T.M."/>
            <person name="Hinsu A."/>
            <person name="Jena J.K."/>
        </authorList>
    </citation>
    <scope>NUCLEOTIDE SEQUENCE</scope>
    <source>
        <strain evidence="2">CIFAMagur01</strain>
        <tissue evidence="2">Testis</tissue>
    </source>
</reference>
<keyword evidence="3" id="KW-1185">Reference proteome</keyword>
<dbReference type="EMBL" id="QNUK01000083">
    <property type="protein sequence ID" value="KAF5902887.1"/>
    <property type="molecule type" value="Genomic_DNA"/>
</dbReference>
<gene>
    <name evidence="2" type="primary">echdc2</name>
    <name evidence="2" type="ORF">DAT39_007361</name>
</gene>
<dbReference type="Proteomes" id="UP000727407">
    <property type="component" value="Unassembled WGS sequence"/>
</dbReference>
<evidence type="ECO:0000313" key="3">
    <source>
        <dbReference type="Proteomes" id="UP000727407"/>
    </source>
</evidence>
<name>A0A8J4UR47_CLAMG</name>
<sequence>EMKKLSRHRAHLHPRPRFIRDGAGCVQRTRGIRNEGSAFPEPQVRSSRGLALRPCASSEPERLPPEPLIKLHY</sequence>
<comment type="caution">
    <text evidence="2">The sequence shown here is derived from an EMBL/GenBank/DDBJ whole genome shotgun (WGS) entry which is preliminary data.</text>
</comment>
<evidence type="ECO:0000313" key="2">
    <source>
        <dbReference type="EMBL" id="KAF5902887.1"/>
    </source>
</evidence>
<dbReference type="AlphaFoldDB" id="A0A8J4UR47"/>
<evidence type="ECO:0000256" key="1">
    <source>
        <dbReference type="SAM" id="MobiDB-lite"/>
    </source>
</evidence>
<feature type="region of interest" description="Disordered" evidence="1">
    <location>
        <begin position="33"/>
        <end position="73"/>
    </location>
</feature>
<protein>
    <submittedName>
        <fullName evidence="2">Enoyl-CoA hydratase domain-containing protein 2, mitochondrial</fullName>
    </submittedName>
</protein>
<proteinExistence type="predicted"/>
<organism evidence="2 3">
    <name type="scientific">Clarias magur</name>
    <name type="common">Asian catfish</name>
    <name type="synonym">Macropteronotus magur</name>
    <dbReference type="NCBI Taxonomy" id="1594786"/>
    <lineage>
        <taxon>Eukaryota</taxon>
        <taxon>Metazoa</taxon>
        <taxon>Chordata</taxon>
        <taxon>Craniata</taxon>
        <taxon>Vertebrata</taxon>
        <taxon>Euteleostomi</taxon>
        <taxon>Actinopterygii</taxon>
        <taxon>Neopterygii</taxon>
        <taxon>Teleostei</taxon>
        <taxon>Ostariophysi</taxon>
        <taxon>Siluriformes</taxon>
        <taxon>Clariidae</taxon>
        <taxon>Clarias</taxon>
    </lineage>
</organism>